<dbReference type="Proteomes" id="UP000013783">
    <property type="component" value="Unassembled WGS sequence"/>
</dbReference>
<reference evidence="1 3" key="1">
    <citation type="submission" date="2013-02" db="EMBL/GenBank/DDBJ databases">
        <title>The Genome Sequence of Enterococcus malodoratus ATCC_43197.</title>
        <authorList>
            <consortium name="The Broad Institute Genome Sequencing Platform"/>
            <consortium name="The Broad Institute Genome Sequencing Center for Infectious Disease"/>
            <person name="Earl A.M."/>
            <person name="Gilmore M.S."/>
            <person name="Lebreton F."/>
            <person name="Walker B."/>
            <person name="Young S.K."/>
            <person name="Zeng Q."/>
            <person name="Gargeya S."/>
            <person name="Fitzgerald M."/>
            <person name="Haas B."/>
            <person name="Abouelleil A."/>
            <person name="Alvarado L."/>
            <person name="Arachchi H.M."/>
            <person name="Berlin A.M."/>
            <person name="Chapman S.B."/>
            <person name="Dewar J."/>
            <person name="Goldberg J."/>
            <person name="Griggs A."/>
            <person name="Gujja S."/>
            <person name="Hansen M."/>
            <person name="Howarth C."/>
            <person name="Imamovic A."/>
            <person name="Larimer J."/>
            <person name="McCowan C."/>
            <person name="Murphy C."/>
            <person name="Neiman D."/>
            <person name="Pearson M."/>
            <person name="Priest M."/>
            <person name="Roberts A."/>
            <person name="Saif S."/>
            <person name="Shea T."/>
            <person name="Sisk P."/>
            <person name="Sykes S."/>
            <person name="Wortman J."/>
            <person name="Nusbaum C."/>
            <person name="Birren B."/>
        </authorList>
    </citation>
    <scope>NUCLEOTIDE SEQUENCE [LARGE SCALE GENOMIC DNA]</scope>
    <source>
        <strain evidence="1 3">ATCC 43197</strain>
    </source>
</reference>
<dbReference type="InterPro" id="IPR015018">
    <property type="entry name" value="DUF1905"/>
</dbReference>
<dbReference type="PATRIC" id="fig|1158601.3.peg.2439"/>
<evidence type="ECO:0000313" key="3">
    <source>
        <dbReference type="Proteomes" id="UP000013783"/>
    </source>
</evidence>
<proteinExistence type="predicted"/>
<dbReference type="SUPFAM" id="SSF141694">
    <property type="entry name" value="AF2212/PG0164-like"/>
    <property type="match status" value="1"/>
</dbReference>
<reference evidence="2 4" key="2">
    <citation type="submission" date="2013-03" db="EMBL/GenBank/DDBJ databases">
        <title>The Genome Sequence of Enterococcus malodoratus ATCC_43197 (PacBio/Illumina hybrid assembly).</title>
        <authorList>
            <consortium name="The Broad Institute Genomics Platform"/>
            <consortium name="The Broad Institute Genome Sequencing Center for Infectious Disease"/>
            <person name="Earl A."/>
            <person name="Russ C."/>
            <person name="Gilmore M."/>
            <person name="Surin D."/>
            <person name="Walker B."/>
            <person name="Young S."/>
            <person name="Zeng Q."/>
            <person name="Gargeya S."/>
            <person name="Fitzgerald M."/>
            <person name="Haas B."/>
            <person name="Abouelleil A."/>
            <person name="Allen A.W."/>
            <person name="Alvarado L."/>
            <person name="Arachchi H.M."/>
            <person name="Berlin A.M."/>
            <person name="Chapman S.B."/>
            <person name="Gainer-Dewar J."/>
            <person name="Goldberg J."/>
            <person name="Griggs A."/>
            <person name="Gujja S."/>
            <person name="Hansen M."/>
            <person name="Howarth C."/>
            <person name="Imamovic A."/>
            <person name="Ireland A."/>
            <person name="Larimer J."/>
            <person name="McCowan C."/>
            <person name="Murphy C."/>
            <person name="Pearson M."/>
            <person name="Poon T.W."/>
            <person name="Priest M."/>
            <person name="Roberts A."/>
            <person name="Saif S."/>
            <person name="Shea T."/>
            <person name="Sisk P."/>
            <person name="Sykes S."/>
            <person name="Wortman J."/>
            <person name="Nusbaum C."/>
            <person name="Birren B."/>
        </authorList>
    </citation>
    <scope>NUCLEOTIDE SEQUENCE [LARGE SCALE GENOMIC DNA]</scope>
    <source>
        <strain evidence="2 4">ATCC 43197</strain>
    </source>
</reference>
<evidence type="ECO:0000313" key="4">
    <source>
        <dbReference type="Proteomes" id="UP000014148"/>
    </source>
</evidence>
<evidence type="ECO:0000313" key="1">
    <source>
        <dbReference type="EMBL" id="EOH76804.1"/>
    </source>
</evidence>
<name>R2RLF6_9ENTE</name>
<dbReference type="eggNOG" id="ENOG502ZCJI">
    <property type="taxonomic scope" value="Bacteria"/>
</dbReference>
<sequence>MLYTFEGSYLKEGNRHFIKIPFNVWDICEQKGNIPVKATIEQITFECKLIPKGQGDYYIPIAKKNLEQLPVKSSYTSSFEIIHQLSRINHDSPYTEPIRKIDTIELVLQPAAGLCGQACLAMLSGLSIEKIITIMNAKKWQASLSKIIETLDYFKFAHADKMIYQKERFSQLPNLCLLNTKADKYSSKPSHLLLHFNGKYYDPASGVRTNYDKGRIISYLEIFST</sequence>
<organism evidence="1 3">
    <name type="scientific">Enterococcus malodoratus ATCC 43197</name>
    <dbReference type="NCBI Taxonomy" id="1158601"/>
    <lineage>
        <taxon>Bacteria</taxon>
        <taxon>Bacillati</taxon>
        <taxon>Bacillota</taxon>
        <taxon>Bacilli</taxon>
        <taxon>Lactobacillales</taxon>
        <taxon>Enterococcaceae</taxon>
        <taxon>Enterococcus</taxon>
    </lineage>
</organism>
<protein>
    <recommendedName>
        <fullName evidence="5">DUF1905 domain-containing protein</fullName>
    </recommendedName>
</protein>
<dbReference type="InterPro" id="IPR037079">
    <property type="entry name" value="AF2212/PG0164-like_sf"/>
</dbReference>
<accession>R2RLF6</accession>
<dbReference type="Gene3D" id="2.40.30.100">
    <property type="entry name" value="AF2212/PG0164-like"/>
    <property type="match status" value="1"/>
</dbReference>
<comment type="caution">
    <text evidence="1">The sequence shown here is derived from an EMBL/GenBank/DDBJ whole genome shotgun (WGS) entry which is preliminary data.</text>
</comment>
<dbReference type="AlphaFoldDB" id="R2RLF6"/>
<evidence type="ECO:0000313" key="2">
    <source>
        <dbReference type="EMBL" id="EOT63495.1"/>
    </source>
</evidence>
<dbReference type="EMBL" id="ASWA01000005">
    <property type="protein sequence ID" value="EOT63495.1"/>
    <property type="molecule type" value="Genomic_DNA"/>
</dbReference>
<dbReference type="RefSeq" id="WP_010741294.1">
    <property type="nucleotide sequence ID" value="NZ_KB946250.1"/>
</dbReference>
<evidence type="ECO:0008006" key="5">
    <source>
        <dbReference type="Google" id="ProtNLM"/>
    </source>
</evidence>
<dbReference type="OrthoDB" id="1821349at2"/>
<dbReference type="Pfam" id="PF08922">
    <property type="entry name" value="DUF1905"/>
    <property type="match status" value="1"/>
</dbReference>
<dbReference type="EMBL" id="AJAK01000017">
    <property type="protein sequence ID" value="EOH76804.1"/>
    <property type="molecule type" value="Genomic_DNA"/>
</dbReference>
<gene>
    <name evidence="2" type="ORF">I585_04325</name>
    <name evidence="1" type="ORF">UAI_02479</name>
</gene>
<keyword evidence="4" id="KW-1185">Reference proteome</keyword>
<dbReference type="Proteomes" id="UP000014148">
    <property type="component" value="Unassembled WGS sequence"/>
</dbReference>